<evidence type="ECO:0000256" key="1">
    <source>
        <dbReference type="ARBA" id="ARBA00005725"/>
    </source>
</evidence>
<dbReference type="OrthoDB" id="9974981at2759"/>
<protein>
    <recommendedName>
        <fullName evidence="4">NAD(P)-binding domain-containing protein</fullName>
    </recommendedName>
</protein>
<dbReference type="Proteomes" id="UP000078559">
    <property type="component" value="Chromosome 12"/>
</dbReference>
<dbReference type="CDD" id="cd05259">
    <property type="entry name" value="PCBER_SDR_a"/>
    <property type="match status" value="1"/>
</dbReference>
<accession>A0A194WDN7</accession>
<comment type="similarity">
    <text evidence="1">Belongs to the NmrA-type oxidoreductase family. Isoflavone reductase subfamily.</text>
</comment>
<dbReference type="Gene3D" id="3.90.25.10">
    <property type="entry name" value="UDP-galactose 4-epimerase, domain 1"/>
    <property type="match status" value="1"/>
</dbReference>
<dbReference type="GO" id="GO:0016491">
    <property type="term" value="F:oxidoreductase activity"/>
    <property type="evidence" value="ECO:0007669"/>
    <property type="project" value="UniProtKB-KW"/>
</dbReference>
<dbReference type="PANTHER" id="PTHR47706">
    <property type="entry name" value="NMRA-LIKE FAMILY PROTEIN"/>
    <property type="match status" value="1"/>
</dbReference>
<dbReference type="AlphaFoldDB" id="A0A194WDN7"/>
<gene>
    <name evidence="5" type="ORF">VM1G_09731</name>
</gene>
<name>A0A194WDN7_CYTMA</name>
<dbReference type="PANTHER" id="PTHR47706:SF9">
    <property type="entry name" value="NMRA-LIKE DOMAIN-CONTAINING PROTEIN-RELATED"/>
    <property type="match status" value="1"/>
</dbReference>
<feature type="domain" description="NAD(P)-binding" evidence="4">
    <location>
        <begin position="11"/>
        <end position="149"/>
    </location>
</feature>
<dbReference type="InterPro" id="IPR036291">
    <property type="entry name" value="NAD(P)-bd_dom_sf"/>
</dbReference>
<evidence type="ECO:0000256" key="3">
    <source>
        <dbReference type="ARBA" id="ARBA00023002"/>
    </source>
</evidence>
<dbReference type="Pfam" id="PF13460">
    <property type="entry name" value="NAD_binding_10"/>
    <property type="match status" value="1"/>
</dbReference>
<organism evidence="5 6">
    <name type="scientific">Cytospora mali</name>
    <name type="common">Apple Valsa canker fungus</name>
    <name type="synonym">Valsa mali</name>
    <dbReference type="NCBI Taxonomy" id="578113"/>
    <lineage>
        <taxon>Eukaryota</taxon>
        <taxon>Fungi</taxon>
        <taxon>Dikarya</taxon>
        <taxon>Ascomycota</taxon>
        <taxon>Pezizomycotina</taxon>
        <taxon>Sordariomycetes</taxon>
        <taxon>Sordariomycetidae</taxon>
        <taxon>Diaporthales</taxon>
        <taxon>Cytosporaceae</taxon>
        <taxon>Cytospora</taxon>
    </lineage>
</organism>
<evidence type="ECO:0000313" key="6">
    <source>
        <dbReference type="Proteomes" id="UP000078559"/>
    </source>
</evidence>
<dbReference type="EMBL" id="CM003109">
    <property type="protein sequence ID" value="KUI74250.1"/>
    <property type="molecule type" value="Genomic_DNA"/>
</dbReference>
<reference evidence="5" key="1">
    <citation type="submission" date="2014-12" db="EMBL/GenBank/DDBJ databases">
        <title>Genome Sequence of Valsa Canker Pathogens Uncovers a Specific Adaption of Colonization on Woody Bark.</title>
        <authorList>
            <person name="Yin Z."/>
            <person name="Liu H."/>
            <person name="Gao X."/>
            <person name="Li Z."/>
            <person name="Song N."/>
            <person name="Ke X."/>
            <person name="Dai Q."/>
            <person name="Wu Y."/>
            <person name="Sun Y."/>
            <person name="Xu J.-R."/>
            <person name="Kang Z.K."/>
            <person name="Wang L."/>
            <person name="Huang L."/>
        </authorList>
    </citation>
    <scope>NUCLEOTIDE SEQUENCE [LARGE SCALE GENOMIC DNA]</scope>
    <source>
        <strain evidence="5">03-8</strain>
    </source>
</reference>
<dbReference type="InterPro" id="IPR051609">
    <property type="entry name" value="NmrA/Isoflavone_reductase-like"/>
</dbReference>
<evidence type="ECO:0000313" key="5">
    <source>
        <dbReference type="EMBL" id="KUI74250.1"/>
    </source>
</evidence>
<dbReference type="SUPFAM" id="SSF51735">
    <property type="entry name" value="NAD(P)-binding Rossmann-fold domains"/>
    <property type="match status" value="1"/>
</dbReference>
<keyword evidence="6" id="KW-1185">Reference proteome</keyword>
<keyword evidence="3" id="KW-0560">Oxidoreductase</keyword>
<dbReference type="Gene3D" id="3.40.50.720">
    <property type="entry name" value="NAD(P)-binding Rossmann-like Domain"/>
    <property type="match status" value="1"/>
</dbReference>
<evidence type="ECO:0000256" key="2">
    <source>
        <dbReference type="ARBA" id="ARBA00022857"/>
    </source>
</evidence>
<keyword evidence="2" id="KW-0521">NADP</keyword>
<evidence type="ECO:0000259" key="4">
    <source>
        <dbReference type="Pfam" id="PF13460"/>
    </source>
</evidence>
<dbReference type="SMR" id="A0A194WDN7"/>
<dbReference type="InterPro" id="IPR045312">
    <property type="entry name" value="PCBER-like"/>
</dbReference>
<sequence>MSDIHKVAILGASGNFGAPITAALIKAGFEVIIISREESCATFPDGIPAIKIRYTHEELTKAMVGQDATVCVIGPAGMDSKTIMVDAAEAAGVKRFIVNDFGWGPTTRGLPEFEDAHAKRREQWSHAEAKAQANPEFTWTGITIGNPIDWALRKFPTMGFDVVNFSAIIYDKGEEYFTGTTLEGIGQSVVGVLQHPNETANRFVKVLSIKTCQNELLRALQHVTGKDWDVQRSTTKTLRESGSSKREAGVKGWVLDFAVAQMFDEGEARNVVASSREESDAELLGVPAETAEQIVAKALVPV</sequence>
<proteinExistence type="inferred from homology"/>
<dbReference type="InterPro" id="IPR016040">
    <property type="entry name" value="NAD(P)-bd_dom"/>
</dbReference>